<proteinExistence type="predicted"/>
<evidence type="ECO:0000313" key="2">
    <source>
        <dbReference type="Proteomes" id="UP000501868"/>
    </source>
</evidence>
<protein>
    <submittedName>
        <fullName evidence="1">Uncharacterized protein</fullName>
    </submittedName>
</protein>
<organism evidence="1 2">
    <name type="scientific">Priestia megaterium</name>
    <name type="common">Bacillus megaterium</name>
    <dbReference type="NCBI Taxonomy" id="1404"/>
    <lineage>
        <taxon>Bacteria</taxon>
        <taxon>Bacillati</taxon>
        <taxon>Bacillota</taxon>
        <taxon>Bacilli</taxon>
        <taxon>Bacillales</taxon>
        <taxon>Bacillaceae</taxon>
        <taxon>Priestia</taxon>
    </lineage>
</organism>
<dbReference type="Proteomes" id="UP000501868">
    <property type="component" value="Chromosome"/>
</dbReference>
<reference evidence="1 2" key="1">
    <citation type="submission" date="2020-04" db="EMBL/GenBank/DDBJ databases">
        <title>Genome-Wide Identification of 5-Methylcytosine Sites in Bacterial Genomes By High-Throughput Sequencing of MspJI Restriction Fragments.</title>
        <authorList>
            <person name="Wu V."/>
        </authorList>
    </citation>
    <scope>NUCLEOTIDE SEQUENCE [LARGE SCALE GENOMIC DNA]</scope>
    <source>
        <strain evidence="1 2">S2</strain>
    </source>
</reference>
<dbReference type="AlphaFoldDB" id="A0A6H1P1D7"/>
<dbReference type="EMBL" id="CP051128">
    <property type="protein sequence ID" value="QIZ07262.1"/>
    <property type="molecule type" value="Genomic_DNA"/>
</dbReference>
<name>A0A6H1P1D7_PRIMG</name>
<gene>
    <name evidence="1" type="ORF">HFZ78_11535</name>
</gene>
<accession>A0A6H1P1D7</accession>
<reference evidence="1 2" key="2">
    <citation type="submission" date="2020-04" db="EMBL/GenBank/DDBJ databases">
        <authorList>
            <person name="Fomenkov A."/>
            <person name="Anton B.P."/>
            <person name="Roberts R.J."/>
        </authorList>
    </citation>
    <scope>NUCLEOTIDE SEQUENCE [LARGE SCALE GENOMIC DNA]</scope>
    <source>
        <strain evidence="1 2">S2</strain>
    </source>
</reference>
<sequence length="115" mass="13040">MKTPNYHDFYQKALIPIGVNDLVSLQESATYYPNSPSTHWLIAVEGVQLPQSKIYYHWKVSIYPADSEGDFNWKKPYYCSPSMELMDHANSFASSLVTASKNDKLSSATILEKIS</sequence>
<evidence type="ECO:0000313" key="1">
    <source>
        <dbReference type="EMBL" id="QIZ07262.1"/>
    </source>
</evidence>